<name>A0A117NV94_9ACTN</name>
<evidence type="ECO:0000313" key="3">
    <source>
        <dbReference type="EMBL" id="KUM68023.1"/>
    </source>
</evidence>
<evidence type="ECO:0000256" key="2">
    <source>
        <dbReference type="SAM" id="SignalP"/>
    </source>
</evidence>
<feature type="region of interest" description="Disordered" evidence="1">
    <location>
        <begin position="41"/>
        <end position="62"/>
    </location>
</feature>
<feature type="signal peptide" evidence="2">
    <location>
        <begin position="1"/>
        <end position="23"/>
    </location>
</feature>
<dbReference type="OrthoDB" id="4325571at2"/>
<protein>
    <submittedName>
        <fullName evidence="3">Uncharacterized protein</fullName>
    </submittedName>
</protein>
<evidence type="ECO:0000256" key="1">
    <source>
        <dbReference type="SAM" id="MobiDB-lite"/>
    </source>
</evidence>
<comment type="caution">
    <text evidence="3">The sequence shown here is derived from an EMBL/GenBank/DDBJ whole genome shotgun (WGS) entry which is preliminary data.</text>
</comment>
<feature type="compositionally biased region" description="Polar residues" evidence="1">
    <location>
        <begin position="41"/>
        <end position="50"/>
    </location>
</feature>
<dbReference type="EMBL" id="LMWJ01000033">
    <property type="protein sequence ID" value="KUM68023.1"/>
    <property type="molecule type" value="Genomic_DNA"/>
</dbReference>
<organism evidence="3 4">
    <name type="scientific">Streptomyces curacoi</name>
    <dbReference type="NCBI Taxonomy" id="146536"/>
    <lineage>
        <taxon>Bacteria</taxon>
        <taxon>Bacillati</taxon>
        <taxon>Actinomycetota</taxon>
        <taxon>Actinomycetes</taxon>
        <taxon>Kitasatosporales</taxon>
        <taxon>Streptomycetaceae</taxon>
        <taxon>Streptomyces</taxon>
    </lineage>
</organism>
<sequence length="81" mass="7980">MKIIAVAALTGAALLTAALPASADDGPLDFGIFQGVNDTKGSGFTGSPSPSWKHASNGPDATVPESALTKLVGSLMGPGQQ</sequence>
<keyword evidence="2" id="KW-0732">Signal</keyword>
<dbReference type="RefSeq" id="WP_062156441.1">
    <property type="nucleotide sequence ID" value="NZ_KQ947997.1"/>
</dbReference>
<evidence type="ECO:0000313" key="4">
    <source>
        <dbReference type="Proteomes" id="UP000054024"/>
    </source>
</evidence>
<reference evidence="3 4" key="1">
    <citation type="submission" date="2015-10" db="EMBL/GenBank/DDBJ databases">
        <title>Draft genome sequence of Streptomyces curacoi DSM 40107, type strain for the species Streptomyces curacoi.</title>
        <authorList>
            <person name="Ruckert C."/>
            <person name="Winkler A."/>
            <person name="Kalinowski J."/>
            <person name="Kampfer P."/>
            <person name="Glaeser S."/>
        </authorList>
    </citation>
    <scope>NUCLEOTIDE SEQUENCE [LARGE SCALE GENOMIC DNA]</scope>
    <source>
        <strain evidence="3 4">DSM 40107</strain>
    </source>
</reference>
<dbReference type="Proteomes" id="UP000054024">
    <property type="component" value="Unassembled WGS sequence"/>
</dbReference>
<gene>
    <name evidence="3" type="ORF">AQI70_34860</name>
</gene>
<dbReference type="AlphaFoldDB" id="A0A117NV94"/>
<keyword evidence="4" id="KW-1185">Reference proteome</keyword>
<proteinExistence type="predicted"/>
<feature type="chain" id="PRO_5007152362" evidence="2">
    <location>
        <begin position="24"/>
        <end position="81"/>
    </location>
</feature>
<accession>A0A117NV94</accession>